<sequence length="85" mass="9551">MHVLKVIDTVTLSLVGINLPSQDLYFTRLVIYLLLIFVERRTILFNCIFSLAELLISQLTVANVGSFVKFTSNCLLEPSYAGRKG</sequence>
<name>A0A0A9AAY9_ARUDO</name>
<evidence type="ECO:0000313" key="1">
    <source>
        <dbReference type="EMBL" id="JAD46125.1"/>
    </source>
</evidence>
<proteinExistence type="predicted"/>
<dbReference type="EMBL" id="GBRH01251770">
    <property type="protein sequence ID" value="JAD46125.1"/>
    <property type="molecule type" value="Transcribed_RNA"/>
</dbReference>
<organism evidence="1">
    <name type="scientific">Arundo donax</name>
    <name type="common">Giant reed</name>
    <name type="synonym">Donax arundinaceus</name>
    <dbReference type="NCBI Taxonomy" id="35708"/>
    <lineage>
        <taxon>Eukaryota</taxon>
        <taxon>Viridiplantae</taxon>
        <taxon>Streptophyta</taxon>
        <taxon>Embryophyta</taxon>
        <taxon>Tracheophyta</taxon>
        <taxon>Spermatophyta</taxon>
        <taxon>Magnoliopsida</taxon>
        <taxon>Liliopsida</taxon>
        <taxon>Poales</taxon>
        <taxon>Poaceae</taxon>
        <taxon>PACMAD clade</taxon>
        <taxon>Arundinoideae</taxon>
        <taxon>Arundineae</taxon>
        <taxon>Arundo</taxon>
    </lineage>
</organism>
<protein>
    <submittedName>
        <fullName evidence="1">Uncharacterized protein</fullName>
    </submittedName>
</protein>
<dbReference type="AlphaFoldDB" id="A0A0A9AAY9"/>
<accession>A0A0A9AAY9</accession>
<reference evidence="1" key="1">
    <citation type="submission" date="2014-09" db="EMBL/GenBank/DDBJ databases">
        <authorList>
            <person name="Magalhaes I.L.F."/>
            <person name="Oliveira U."/>
            <person name="Santos F.R."/>
            <person name="Vidigal T.H.D.A."/>
            <person name="Brescovit A.D."/>
            <person name="Santos A.J."/>
        </authorList>
    </citation>
    <scope>NUCLEOTIDE SEQUENCE</scope>
    <source>
        <tissue evidence="1">Shoot tissue taken approximately 20 cm above the soil surface</tissue>
    </source>
</reference>
<reference evidence="1" key="2">
    <citation type="journal article" date="2015" name="Data Brief">
        <title>Shoot transcriptome of the giant reed, Arundo donax.</title>
        <authorList>
            <person name="Barrero R.A."/>
            <person name="Guerrero F.D."/>
            <person name="Moolhuijzen P."/>
            <person name="Goolsby J.A."/>
            <person name="Tidwell J."/>
            <person name="Bellgard S.E."/>
            <person name="Bellgard M.I."/>
        </authorList>
    </citation>
    <scope>NUCLEOTIDE SEQUENCE</scope>
    <source>
        <tissue evidence="1">Shoot tissue taken approximately 20 cm above the soil surface</tissue>
    </source>
</reference>